<evidence type="ECO:0000256" key="2">
    <source>
        <dbReference type="SAM" id="MobiDB-lite"/>
    </source>
</evidence>
<feature type="compositionally biased region" description="Pro residues" evidence="2">
    <location>
        <begin position="273"/>
        <end position="289"/>
    </location>
</feature>
<dbReference type="GeneID" id="19403514"/>
<dbReference type="Proteomes" id="UP000016935">
    <property type="component" value="Unassembled WGS sequence"/>
</dbReference>
<reference evidence="3 4" key="1">
    <citation type="journal article" date="2012" name="PLoS Pathog.">
        <title>Diverse lifestyles and strategies of plant pathogenesis encoded in the genomes of eighteen Dothideomycetes fungi.</title>
        <authorList>
            <person name="Ohm R.A."/>
            <person name="Feau N."/>
            <person name="Henrissat B."/>
            <person name="Schoch C.L."/>
            <person name="Horwitz B.A."/>
            <person name="Barry K.W."/>
            <person name="Condon B.J."/>
            <person name="Copeland A.C."/>
            <person name="Dhillon B."/>
            <person name="Glaser F."/>
            <person name="Hesse C.N."/>
            <person name="Kosti I."/>
            <person name="LaButti K."/>
            <person name="Lindquist E.A."/>
            <person name="Lucas S."/>
            <person name="Salamov A.A."/>
            <person name="Bradshaw R.E."/>
            <person name="Ciuffetti L."/>
            <person name="Hamelin R.C."/>
            <person name="Kema G.H.J."/>
            <person name="Lawrence C."/>
            <person name="Scott J.A."/>
            <person name="Spatafora J.W."/>
            <person name="Turgeon B.G."/>
            <person name="de Wit P.J.G.M."/>
            <person name="Zhong S."/>
            <person name="Goodwin S.B."/>
            <person name="Grigoriev I.V."/>
        </authorList>
    </citation>
    <scope>NUCLEOTIDE SEQUENCE [LARGE SCALE GENOMIC DNA]</scope>
    <source>
        <strain evidence="4">28A</strain>
    </source>
</reference>
<feature type="coiled-coil region" evidence="1">
    <location>
        <begin position="435"/>
        <end position="462"/>
    </location>
</feature>
<evidence type="ECO:0000256" key="1">
    <source>
        <dbReference type="SAM" id="Coils"/>
    </source>
</evidence>
<dbReference type="AlphaFoldDB" id="R0IQ30"/>
<feature type="compositionally biased region" description="Polar residues" evidence="2">
    <location>
        <begin position="302"/>
        <end position="353"/>
    </location>
</feature>
<organism evidence="3 4">
    <name type="scientific">Exserohilum turcicum (strain 28A)</name>
    <name type="common">Northern leaf blight fungus</name>
    <name type="synonym">Setosphaeria turcica</name>
    <dbReference type="NCBI Taxonomy" id="671987"/>
    <lineage>
        <taxon>Eukaryota</taxon>
        <taxon>Fungi</taxon>
        <taxon>Dikarya</taxon>
        <taxon>Ascomycota</taxon>
        <taxon>Pezizomycotina</taxon>
        <taxon>Dothideomycetes</taxon>
        <taxon>Pleosporomycetidae</taxon>
        <taxon>Pleosporales</taxon>
        <taxon>Pleosporineae</taxon>
        <taxon>Pleosporaceae</taxon>
        <taxon>Exserohilum</taxon>
    </lineage>
</organism>
<dbReference type="HOGENOM" id="CLU_584173_0_0_1"/>
<dbReference type="RefSeq" id="XP_008025031.1">
    <property type="nucleotide sequence ID" value="XM_008026840.1"/>
</dbReference>
<accession>R0IQ30</accession>
<gene>
    <name evidence="3" type="ORF">SETTUDRAFT_31147</name>
</gene>
<keyword evidence="1" id="KW-0175">Coiled coil</keyword>
<name>R0IQ30_EXST2</name>
<evidence type="ECO:0000313" key="3">
    <source>
        <dbReference type="EMBL" id="EOA86831.1"/>
    </source>
</evidence>
<dbReference type="EMBL" id="KB908592">
    <property type="protein sequence ID" value="EOA86831.1"/>
    <property type="molecule type" value="Genomic_DNA"/>
</dbReference>
<feature type="compositionally biased region" description="Polar residues" evidence="2">
    <location>
        <begin position="183"/>
        <end position="194"/>
    </location>
</feature>
<reference evidence="3 4" key="2">
    <citation type="journal article" date="2013" name="PLoS Genet.">
        <title>Comparative genome structure, secondary metabolite, and effector coding capacity across Cochliobolus pathogens.</title>
        <authorList>
            <person name="Condon B.J."/>
            <person name="Leng Y."/>
            <person name="Wu D."/>
            <person name="Bushley K.E."/>
            <person name="Ohm R.A."/>
            <person name="Otillar R."/>
            <person name="Martin J."/>
            <person name="Schackwitz W."/>
            <person name="Grimwood J."/>
            <person name="MohdZainudin N."/>
            <person name="Xue C."/>
            <person name="Wang R."/>
            <person name="Manning V.A."/>
            <person name="Dhillon B."/>
            <person name="Tu Z.J."/>
            <person name="Steffenson B.J."/>
            <person name="Salamov A."/>
            <person name="Sun H."/>
            <person name="Lowry S."/>
            <person name="LaButti K."/>
            <person name="Han J."/>
            <person name="Copeland A."/>
            <person name="Lindquist E."/>
            <person name="Barry K."/>
            <person name="Schmutz J."/>
            <person name="Baker S.E."/>
            <person name="Ciuffetti L.M."/>
            <person name="Grigoriev I.V."/>
            <person name="Zhong S."/>
            <person name="Turgeon B.G."/>
        </authorList>
    </citation>
    <scope>NUCLEOTIDE SEQUENCE [LARGE SCALE GENOMIC DNA]</scope>
    <source>
        <strain evidence="4">28A</strain>
    </source>
</reference>
<evidence type="ECO:0000313" key="4">
    <source>
        <dbReference type="Proteomes" id="UP000016935"/>
    </source>
</evidence>
<dbReference type="eggNOG" id="ENOG502T9TN">
    <property type="taxonomic scope" value="Eukaryota"/>
</dbReference>
<feature type="region of interest" description="Disordered" evidence="2">
    <location>
        <begin position="180"/>
        <end position="353"/>
    </location>
</feature>
<sequence>MDTPTPQPTSDAKRDETVLWTKDAILEKAKIDMPDYVSTLTVNHALEFEEHVIVGKSHTKFDLPKTALTDMLLVGFYEGYGMDQRLPVYAFVYEVKRNQVGYTTLKNDANHIRLRFDYMSDINFWKPLCNIGEVLKKFAPVVSALRAFILCQFVLAGYLRNICGYTSFWSELESACKAISDSRPAQSKTPQSSAPRLGKNPATFSAPGKDGSSTAATSRCQETAVSQPQPNSAQSTENSRKRKHDEVENSNSSEIRRRDYSVPLGRQSKTIPAPNPPPPAPPLSPPNSQPPTVTNKDIVEPQEQSHVLEQQTPPGSHETTCPTTFERPQQSHSQHQQDTFQAPQQNKSLHQQTVYAASEMPQLQRQQNTAYSTTFQPLQQGHSYHQQQNNYPAQQSTYTAADVQRLRHQHQLAFQNLLEQNGRLIMQHAQAVANMQEAQHSARIWKEKHAEMQNRIGVLEAELNKSKK</sequence>
<dbReference type="OrthoDB" id="3783019at2759"/>
<proteinExistence type="predicted"/>
<feature type="compositionally biased region" description="Polar residues" evidence="2">
    <location>
        <begin position="211"/>
        <end position="237"/>
    </location>
</feature>
<keyword evidence="4" id="KW-1185">Reference proteome</keyword>
<protein>
    <submittedName>
        <fullName evidence="3">Uncharacterized protein</fullName>
    </submittedName>
</protein>